<feature type="region of interest" description="Disordered" evidence="1">
    <location>
        <begin position="668"/>
        <end position="696"/>
    </location>
</feature>
<gene>
    <name evidence="3" type="ORF">J0S82_019132</name>
</gene>
<feature type="region of interest" description="Disordered" evidence="1">
    <location>
        <begin position="828"/>
        <end position="850"/>
    </location>
</feature>
<dbReference type="PANTHER" id="PTHR23320">
    <property type="entry name" value="MEMBRANE-SPANNING 4-DOMAINS SUBFAMILY A MS4A -RELATED"/>
    <property type="match status" value="1"/>
</dbReference>
<feature type="region of interest" description="Disordered" evidence="1">
    <location>
        <begin position="283"/>
        <end position="302"/>
    </location>
</feature>
<keyword evidence="2" id="KW-0472">Membrane</keyword>
<keyword evidence="4" id="KW-1185">Reference proteome</keyword>
<name>A0A8J5ZQW5_GALPY</name>
<feature type="compositionally biased region" description="Polar residues" evidence="1">
    <location>
        <begin position="839"/>
        <end position="850"/>
    </location>
</feature>
<feature type="transmembrane region" description="Helical" evidence="2">
    <location>
        <begin position="62"/>
        <end position="83"/>
    </location>
</feature>
<keyword evidence="2" id="KW-1133">Transmembrane helix</keyword>
<dbReference type="PANTHER" id="PTHR23320:SF10">
    <property type="entry name" value="MEMBRANE-SPANNING 4-DOMAINS SUBFAMILY A MEMBER 14"/>
    <property type="match status" value="1"/>
</dbReference>
<keyword evidence="2" id="KW-0812">Transmembrane</keyword>
<reference evidence="3" key="1">
    <citation type="journal article" date="2021" name="Evol. Appl.">
        <title>The genome of the Pyrenean desman and the effects of bottlenecks and inbreeding on the genomic landscape of an endangered species.</title>
        <authorList>
            <person name="Escoda L."/>
            <person name="Castresana J."/>
        </authorList>
    </citation>
    <scope>NUCLEOTIDE SEQUENCE</scope>
    <source>
        <strain evidence="3">IBE-C5619</strain>
    </source>
</reference>
<feature type="compositionally biased region" description="Polar residues" evidence="1">
    <location>
        <begin position="283"/>
        <end position="294"/>
    </location>
</feature>
<organism evidence="3 4">
    <name type="scientific">Galemys pyrenaicus</name>
    <name type="common">Iberian desman</name>
    <name type="synonym">Pyrenean desman</name>
    <dbReference type="NCBI Taxonomy" id="202257"/>
    <lineage>
        <taxon>Eukaryota</taxon>
        <taxon>Metazoa</taxon>
        <taxon>Chordata</taxon>
        <taxon>Craniata</taxon>
        <taxon>Vertebrata</taxon>
        <taxon>Euteleostomi</taxon>
        <taxon>Mammalia</taxon>
        <taxon>Eutheria</taxon>
        <taxon>Laurasiatheria</taxon>
        <taxon>Eulipotyphla</taxon>
        <taxon>Talpidae</taxon>
        <taxon>Galemys</taxon>
    </lineage>
</organism>
<evidence type="ECO:0000313" key="3">
    <source>
        <dbReference type="EMBL" id="KAG8505738.1"/>
    </source>
</evidence>
<evidence type="ECO:0000256" key="2">
    <source>
        <dbReference type="SAM" id="Phobius"/>
    </source>
</evidence>
<accession>A0A8J5ZQW5</accession>
<feature type="region of interest" description="Disordered" evidence="1">
    <location>
        <begin position="389"/>
        <end position="539"/>
    </location>
</feature>
<dbReference type="EMBL" id="JAGFMF010012242">
    <property type="protein sequence ID" value="KAG8505738.1"/>
    <property type="molecule type" value="Genomic_DNA"/>
</dbReference>
<dbReference type="Proteomes" id="UP000700334">
    <property type="component" value="Unassembled WGS sequence"/>
</dbReference>
<feature type="transmembrane region" description="Helical" evidence="2">
    <location>
        <begin position="104"/>
        <end position="129"/>
    </location>
</feature>
<evidence type="ECO:0000256" key="1">
    <source>
        <dbReference type="SAM" id="MobiDB-lite"/>
    </source>
</evidence>
<feature type="region of interest" description="Disordered" evidence="1">
    <location>
        <begin position="703"/>
        <end position="722"/>
    </location>
</feature>
<dbReference type="InterPro" id="IPR030417">
    <property type="entry name" value="MS4A"/>
</dbReference>
<comment type="caution">
    <text evidence="3">The sequence shown here is derived from an EMBL/GenBank/DDBJ whole genome shotgun (WGS) entry which is preliminary data.</text>
</comment>
<proteinExistence type="predicted"/>
<feature type="compositionally biased region" description="Polar residues" evidence="1">
    <location>
        <begin position="464"/>
        <end position="525"/>
    </location>
</feature>
<feature type="region of interest" description="Disordered" evidence="1">
    <location>
        <begin position="611"/>
        <end position="633"/>
    </location>
</feature>
<evidence type="ECO:0000313" key="4">
    <source>
        <dbReference type="Proteomes" id="UP000700334"/>
    </source>
</evidence>
<protein>
    <submittedName>
        <fullName evidence="3">Membrane-spanning 4-domains subfamily A member 14</fullName>
    </submittedName>
</protein>
<sequence length="890" mass="99609">MFCSQTYRLQQNLQGISRELHGEAVSALPVDLSLSSSQQFVLAGYISANSKMDKRVGQHDSFITVISSLVAVAGIVLTLISYRHQPVFCQQPSLEEICVVGRRLFNGILSVLLIISIVELSISVTIASFKSKCWTRSNEVCSMSYENEFLMGLSKVTSGMLVGKQYINVFPTPLVFQIVFFLPSDLAQDSELSVTDENAILQFELHEESSRTDSIANIQPVFFGGYTFYKLRLSRSPLAIQQSGKKSSNNYYVPSINVPNEQQKNRPLSSKLYEAGTGVKSSHSTLAKTASGGNRKSKQVTDEDLKLGIGQPPKTHMQLSQDQSLPHQVLSSHHVQVQALPPQGLSSQFLSAQTLSVQKLLSEVSKSQIKKSLSVFSDDKPFQDLLFQDKTFQGRPSQVRAPEDRASQEVTYQGRPSQARASQARASEDRASQARASEDRASQARASEDRASQARASEDRASQVRASQDTTSQVRASQDTTSQVRASQDTTSQVRASQDTTSQVRASQDTTYQVRASQDTTSQGRAYQDLPSEDQLSTPAQKTMVIETQATLVADSIQHVEKSDLKLQKVVCDDQEGTHIVYQDLESEVMLLTQGWTHKAELHSKRYSKVSALGDKGRQSPKRRSLERYLRGRVSPKKFSEDKYVQVNQDQEKQPSDEQAKYYLVPSDQSLKEQPPSGEDEEEAPRQEQQAQEDKYENWPVTGEQAETQEPPQQPAPDSGMQDLQQYQSWMAENWKSTDWKAQELQLKMQSQLKMGTEDWQAEALLEKELLQQNALFQEAEGAQVVARKQIGPQLQSVPFRYNHYQDKDQDLPSRGIQKEDMQTRDTRREEMKLESHCPSGQSSLQTCLSVTDSERNGQLNISVCSSSYKADVPLTSTSCYTKEQSEDSD</sequence>
<dbReference type="GO" id="GO:0007166">
    <property type="term" value="P:cell surface receptor signaling pathway"/>
    <property type="evidence" value="ECO:0007669"/>
    <property type="project" value="TreeGrafter"/>
</dbReference>
<feature type="compositionally biased region" description="Low complexity" evidence="1">
    <location>
        <begin position="415"/>
        <end position="425"/>
    </location>
</feature>
<dbReference type="OrthoDB" id="9838243at2759"/>
<feature type="compositionally biased region" description="Basic and acidic residues" evidence="1">
    <location>
        <begin position="426"/>
        <end position="462"/>
    </location>
</feature>
<dbReference type="GO" id="GO:0005886">
    <property type="term" value="C:plasma membrane"/>
    <property type="evidence" value="ECO:0007669"/>
    <property type="project" value="TreeGrafter"/>
</dbReference>
<dbReference type="AlphaFoldDB" id="A0A8J5ZQW5"/>